<keyword evidence="8" id="KW-1185">Reference proteome</keyword>
<feature type="transmembrane region" description="Helical" evidence="6">
    <location>
        <begin position="258"/>
        <end position="277"/>
    </location>
</feature>
<dbReference type="InterPro" id="IPR001851">
    <property type="entry name" value="ABC_transp_permease"/>
</dbReference>
<dbReference type="CDD" id="cd06580">
    <property type="entry name" value="TM_PBP1_transp_TpRbsC_like"/>
    <property type="match status" value="1"/>
</dbReference>
<feature type="transmembrane region" description="Helical" evidence="6">
    <location>
        <begin position="78"/>
        <end position="96"/>
    </location>
</feature>
<accession>A0A5C8ZJL3</accession>
<comment type="caution">
    <text evidence="7">The sequence shown here is derived from an EMBL/GenBank/DDBJ whole genome shotgun (WGS) entry which is preliminary data.</text>
</comment>
<evidence type="ECO:0000256" key="4">
    <source>
        <dbReference type="ARBA" id="ARBA00022989"/>
    </source>
</evidence>
<dbReference type="OrthoDB" id="45037at2"/>
<feature type="transmembrane region" description="Helical" evidence="6">
    <location>
        <begin position="230"/>
        <end position="252"/>
    </location>
</feature>
<keyword evidence="4 6" id="KW-1133">Transmembrane helix</keyword>
<protein>
    <submittedName>
        <fullName evidence="7">ABC transporter permease</fullName>
    </submittedName>
</protein>
<evidence type="ECO:0000256" key="2">
    <source>
        <dbReference type="ARBA" id="ARBA00022475"/>
    </source>
</evidence>
<evidence type="ECO:0000256" key="5">
    <source>
        <dbReference type="ARBA" id="ARBA00023136"/>
    </source>
</evidence>
<evidence type="ECO:0000313" key="8">
    <source>
        <dbReference type="Proteomes" id="UP000321234"/>
    </source>
</evidence>
<comment type="subcellular location">
    <subcellularLocation>
        <location evidence="1">Cell membrane</location>
        <topology evidence="1">Multi-pass membrane protein</topology>
    </subcellularLocation>
</comment>
<dbReference type="Pfam" id="PF02653">
    <property type="entry name" value="BPD_transp_2"/>
    <property type="match status" value="1"/>
</dbReference>
<feature type="transmembrane region" description="Helical" evidence="6">
    <location>
        <begin position="132"/>
        <end position="151"/>
    </location>
</feature>
<dbReference type="Proteomes" id="UP000321234">
    <property type="component" value="Unassembled WGS sequence"/>
</dbReference>
<feature type="transmembrane region" description="Helical" evidence="6">
    <location>
        <begin position="284"/>
        <end position="305"/>
    </location>
</feature>
<proteinExistence type="predicted"/>
<feature type="transmembrane region" description="Helical" evidence="6">
    <location>
        <begin position="311"/>
        <end position="333"/>
    </location>
</feature>
<keyword evidence="5 6" id="KW-0472">Membrane</keyword>
<evidence type="ECO:0000256" key="6">
    <source>
        <dbReference type="SAM" id="Phobius"/>
    </source>
</evidence>
<gene>
    <name evidence="7" type="ORF">FMM08_01425</name>
</gene>
<name>A0A5C8ZJL3_9ACTN</name>
<evidence type="ECO:0000256" key="1">
    <source>
        <dbReference type="ARBA" id="ARBA00004651"/>
    </source>
</evidence>
<sequence>MGYFFARPTDAITSGWRAATEAYGAMLRGAVYDPQGSTTVRQFRPITETLTVATPLIAAGLGVAVAFRVGLFNIGAQGQLIIGVVLAGLVGFRLHLPPGIHLVVAVLAALVGGALWGGLVGLLRARTGAPEVITTIMLNYVALYLLAYLLTTSTFQRAGASNPISPPVDDSAAFPLLLGDSFRLHLGFLVVLVAAAVVWWLVERSTLGFRWRAVGANPAAARTAGMSVPAAYVGVMVAAGALAGLAGAAQLLGTEKSLTGGIAGSIGPDAITVALLGRSRPFGVVLAGLLFGALRAGGVLMQAQTGTPIDIVLVVQSVIVLLIAAPPLVRAIFRLETKRRRGAGTDAAAPTAERQGAAA</sequence>
<dbReference type="GO" id="GO:0022857">
    <property type="term" value="F:transmembrane transporter activity"/>
    <property type="evidence" value="ECO:0007669"/>
    <property type="project" value="InterPro"/>
</dbReference>
<feature type="transmembrane region" description="Helical" evidence="6">
    <location>
        <begin position="102"/>
        <end position="125"/>
    </location>
</feature>
<feature type="transmembrane region" description="Helical" evidence="6">
    <location>
        <begin position="52"/>
        <end position="71"/>
    </location>
</feature>
<evidence type="ECO:0000256" key="3">
    <source>
        <dbReference type="ARBA" id="ARBA00022692"/>
    </source>
</evidence>
<keyword evidence="2" id="KW-1003">Cell membrane</keyword>
<dbReference type="GO" id="GO:0005886">
    <property type="term" value="C:plasma membrane"/>
    <property type="evidence" value="ECO:0007669"/>
    <property type="project" value="UniProtKB-SubCell"/>
</dbReference>
<feature type="transmembrane region" description="Helical" evidence="6">
    <location>
        <begin position="184"/>
        <end position="202"/>
    </location>
</feature>
<dbReference type="PANTHER" id="PTHR47089:SF1">
    <property type="entry name" value="GUANOSINE ABC TRANSPORTER PERMEASE PROTEIN NUPP"/>
    <property type="match status" value="1"/>
</dbReference>
<organism evidence="7 8">
    <name type="scientific">Quadrisphaera setariae</name>
    <dbReference type="NCBI Taxonomy" id="2593304"/>
    <lineage>
        <taxon>Bacteria</taxon>
        <taxon>Bacillati</taxon>
        <taxon>Actinomycetota</taxon>
        <taxon>Actinomycetes</taxon>
        <taxon>Kineosporiales</taxon>
        <taxon>Kineosporiaceae</taxon>
        <taxon>Quadrisphaera</taxon>
    </lineage>
</organism>
<dbReference type="EMBL" id="VKAC01000001">
    <property type="protein sequence ID" value="TXR58245.1"/>
    <property type="molecule type" value="Genomic_DNA"/>
</dbReference>
<keyword evidence="3 6" id="KW-0812">Transmembrane</keyword>
<reference evidence="7 8" key="1">
    <citation type="submission" date="2019-07" db="EMBL/GenBank/DDBJ databases">
        <title>Quadrisphaera sp. strain DD2A genome sequencing and assembly.</title>
        <authorList>
            <person name="Kim I."/>
        </authorList>
    </citation>
    <scope>NUCLEOTIDE SEQUENCE [LARGE SCALE GENOMIC DNA]</scope>
    <source>
        <strain evidence="7 8">DD2A</strain>
    </source>
</reference>
<dbReference type="PANTHER" id="PTHR47089">
    <property type="entry name" value="ABC TRANSPORTER, PERMEASE PROTEIN"/>
    <property type="match status" value="1"/>
</dbReference>
<dbReference type="AlphaFoldDB" id="A0A5C8ZJL3"/>
<evidence type="ECO:0000313" key="7">
    <source>
        <dbReference type="EMBL" id="TXR58245.1"/>
    </source>
</evidence>